<evidence type="ECO:0000259" key="1">
    <source>
        <dbReference type="Pfam" id="PF24038"/>
    </source>
</evidence>
<proteinExistence type="predicted"/>
<evidence type="ECO:0000259" key="2">
    <source>
        <dbReference type="Pfam" id="PF24042"/>
    </source>
</evidence>
<dbReference type="SUPFAM" id="SSF46785">
    <property type="entry name" value="Winged helix' DNA-binding domain"/>
    <property type="match status" value="1"/>
</dbReference>
<name>A0ABD6B9T1_9EURY</name>
<dbReference type="EMBL" id="JBHUDH010000150">
    <property type="protein sequence ID" value="MFD1527154.1"/>
    <property type="molecule type" value="Genomic_DNA"/>
</dbReference>
<dbReference type="Pfam" id="PF24038">
    <property type="entry name" value="DUF7347"/>
    <property type="match status" value="1"/>
</dbReference>
<evidence type="ECO:0000313" key="4">
    <source>
        <dbReference type="Proteomes" id="UP001597111"/>
    </source>
</evidence>
<dbReference type="Pfam" id="PF24042">
    <property type="entry name" value="DUF7351"/>
    <property type="match status" value="1"/>
</dbReference>
<comment type="caution">
    <text evidence="3">The sequence shown here is derived from an EMBL/GenBank/DDBJ whole genome shotgun (WGS) entry which is preliminary data.</text>
</comment>
<dbReference type="Gene3D" id="1.10.10.10">
    <property type="entry name" value="Winged helix-like DNA-binding domain superfamily/Winged helix DNA-binding domain"/>
    <property type="match status" value="1"/>
</dbReference>
<dbReference type="AlphaFoldDB" id="A0ABD6B9T1"/>
<feature type="domain" description="DUF7351" evidence="2">
    <location>
        <begin position="105"/>
        <end position="282"/>
    </location>
</feature>
<organism evidence="3 4">
    <name type="scientific">Halolamina salina</name>
    <dbReference type="NCBI Taxonomy" id="1220023"/>
    <lineage>
        <taxon>Archaea</taxon>
        <taxon>Methanobacteriati</taxon>
        <taxon>Methanobacteriota</taxon>
        <taxon>Stenosarchaea group</taxon>
        <taxon>Halobacteria</taxon>
        <taxon>Halobacteriales</taxon>
        <taxon>Haloferacaceae</taxon>
    </lineage>
</organism>
<evidence type="ECO:0000313" key="3">
    <source>
        <dbReference type="EMBL" id="MFD1527154.1"/>
    </source>
</evidence>
<dbReference type="InterPro" id="IPR055771">
    <property type="entry name" value="DUF7347"/>
</dbReference>
<gene>
    <name evidence="3" type="ORF">ACFR9S_12775</name>
</gene>
<dbReference type="Proteomes" id="UP001597111">
    <property type="component" value="Unassembled WGS sequence"/>
</dbReference>
<dbReference type="InterPro" id="IPR036390">
    <property type="entry name" value="WH_DNA-bd_sf"/>
</dbReference>
<protein>
    <submittedName>
        <fullName evidence="3">Winged helix-turn-helix domain-containing protein</fullName>
    </submittedName>
</protein>
<keyword evidence="4" id="KW-1185">Reference proteome</keyword>
<reference evidence="3 4" key="1">
    <citation type="journal article" date="2019" name="Int. J. Syst. Evol. Microbiol.">
        <title>The Global Catalogue of Microorganisms (GCM) 10K type strain sequencing project: providing services to taxonomists for standard genome sequencing and annotation.</title>
        <authorList>
            <consortium name="The Broad Institute Genomics Platform"/>
            <consortium name="The Broad Institute Genome Sequencing Center for Infectious Disease"/>
            <person name="Wu L."/>
            <person name="Ma J."/>
        </authorList>
    </citation>
    <scope>NUCLEOTIDE SEQUENCE [LARGE SCALE GENOMIC DNA]</scope>
    <source>
        <strain evidence="3 4">CGMCC 1.12285</strain>
    </source>
</reference>
<accession>A0ABD6B9T1</accession>
<feature type="domain" description="DUF7347" evidence="1">
    <location>
        <begin position="12"/>
        <end position="86"/>
    </location>
</feature>
<sequence length="288" mass="31320">MALERRTPDGAENVFGLLANGVRIDILRALWAAAPNPVAFSELRDRVGVEDSGTFNYHLDQLQPAFVTKEDGYRLSYAGRQAVGSVISGRFSAADAADVGPVPAGDCMHCGETTEATYDDGFFVVDCPACEQLVVKMSTPPIVVASTEPERLPSVVSKHVLTRTERLSRGFCTLCDGRVDATLAPESETATTFRPELDVRFTCRECGAEPRLNVAAVLFDHPAVVSFLHDAGVDLRETYVWEIQSLLDPEATVVDRDPPKLRLTFEIDGEALTVVVDGSASVVEYKRV</sequence>
<dbReference type="InterPro" id="IPR036388">
    <property type="entry name" value="WH-like_DNA-bd_sf"/>
</dbReference>
<dbReference type="InterPro" id="IPR055775">
    <property type="entry name" value="DUF7351"/>
</dbReference>
<dbReference type="RefSeq" id="WP_379818819.1">
    <property type="nucleotide sequence ID" value="NZ_JBHUDH010000150.1"/>
</dbReference>